<gene>
    <name evidence="3" type="ORF">D1970_18410</name>
</gene>
<feature type="compositionally biased region" description="Basic and acidic residues" evidence="1">
    <location>
        <begin position="355"/>
        <end position="379"/>
    </location>
</feature>
<dbReference type="OrthoDB" id="2081028at2"/>
<dbReference type="RefSeq" id="WP_119114321.1">
    <property type="nucleotide sequence ID" value="NZ_CBCSEO010000013.1"/>
</dbReference>
<feature type="compositionally biased region" description="Polar residues" evidence="1">
    <location>
        <begin position="278"/>
        <end position="293"/>
    </location>
</feature>
<dbReference type="Proteomes" id="UP000265816">
    <property type="component" value="Unassembled WGS sequence"/>
</dbReference>
<keyword evidence="4" id="KW-1185">Reference proteome</keyword>
<dbReference type="InterPro" id="IPR018770">
    <property type="entry name" value="ChloroindolylP_hydrolase"/>
</dbReference>
<name>A0A398AYQ6_9BACI</name>
<keyword evidence="2" id="KW-0812">Transmembrane</keyword>
<proteinExistence type="predicted"/>
<feature type="compositionally biased region" description="Basic and acidic residues" evidence="1">
    <location>
        <begin position="214"/>
        <end position="225"/>
    </location>
</feature>
<feature type="transmembrane region" description="Helical" evidence="2">
    <location>
        <begin position="33"/>
        <end position="55"/>
    </location>
</feature>
<dbReference type="AlphaFoldDB" id="A0A398AYQ6"/>
<evidence type="ECO:0000313" key="4">
    <source>
        <dbReference type="Proteomes" id="UP000265816"/>
    </source>
</evidence>
<keyword evidence="2" id="KW-0472">Membrane</keyword>
<evidence type="ECO:0000313" key="3">
    <source>
        <dbReference type="EMBL" id="RID82705.1"/>
    </source>
</evidence>
<dbReference type="EMBL" id="QWVT01000033">
    <property type="protein sequence ID" value="RID82705.1"/>
    <property type="molecule type" value="Genomic_DNA"/>
</dbReference>
<feature type="region of interest" description="Disordered" evidence="1">
    <location>
        <begin position="214"/>
        <end position="379"/>
    </location>
</feature>
<evidence type="ECO:0000256" key="1">
    <source>
        <dbReference type="SAM" id="MobiDB-lite"/>
    </source>
</evidence>
<organism evidence="3 4">
    <name type="scientific">Mesobacillus zeae</name>
    <dbReference type="NCBI Taxonomy" id="1917180"/>
    <lineage>
        <taxon>Bacteria</taxon>
        <taxon>Bacillati</taxon>
        <taxon>Bacillota</taxon>
        <taxon>Bacilli</taxon>
        <taxon>Bacillales</taxon>
        <taxon>Bacillaceae</taxon>
        <taxon>Mesobacillus</taxon>
    </lineage>
</organism>
<dbReference type="Pfam" id="PF10112">
    <property type="entry name" value="Halogen_Hydrol"/>
    <property type="match status" value="1"/>
</dbReference>
<reference evidence="3 4" key="1">
    <citation type="submission" date="2018-08" db="EMBL/GenBank/DDBJ databases">
        <title>Bacillus jemisoniae sp. nov., Bacillus chryseoplanitiae sp. nov., Bacillus resnikiae sp. nov., and Bacillus frankliniae sp. nov., isolated from Viking spacecraft and associated surfaces.</title>
        <authorList>
            <person name="Seuylemezian A."/>
            <person name="Vaishampayan P."/>
        </authorList>
    </citation>
    <scope>NUCLEOTIDE SEQUENCE [LARGE SCALE GENOMIC DNA]</scope>
    <source>
        <strain evidence="3 4">JJ-247</strain>
    </source>
</reference>
<comment type="caution">
    <text evidence="3">The sequence shown here is derived from an EMBL/GenBank/DDBJ whole genome shotgun (WGS) entry which is preliminary data.</text>
</comment>
<evidence type="ECO:0000256" key="2">
    <source>
        <dbReference type="SAM" id="Phobius"/>
    </source>
</evidence>
<protein>
    <recommendedName>
        <fullName evidence="5">Protein xpaC</fullName>
    </recommendedName>
</protein>
<evidence type="ECO:0008006" key="5">
    <source>
        <dbReference type="Google" id="ProtNLM"/>
    </source>
</evidence>
<feature type="transmembrane region" description="Helical" evidence="2">
    <location>
        <begin position="7"/>
        <end position="27"/>
    </location>
</feature>
<feature type="compositionally biased region" description="Polar residues" evidence="1">
    <location>
        <begin position="226"/>
        <end position="252"/>
    </location>
</feature>
<keyword evidence="2" id="KW-1133">Transmembrane helix</keyword>
<accession>A0A398AYQ6</accession>
<sequence>MNPFISFILRSFIAGPAAVVIWLVSYFGFNNSFVFSSGIALGGSLALFWLTGLFLRSKFLKKHGMTRKEYRYITKNLDEAKGKISRLQKSVYSIKHLPTIKQRFDLVRLVKKIHSIVKKEPKRFYKAERFYFSHLDSVLELTEKYAFLSSQPKKNREITEALTDTRWTLEDLTRTVEQDLYEILSDDIETLNFEIDVAKNSINGSRLEMKSKWNPDHANAEDKPNRSSQEQTGTSQRADNTQNEASQGTDNTQNERRATWSTGNRNAKPVGNAHTEAGASQTQAGISRTSRLQAETRMSRYTSGPNVEAGAARRTGGFQSEAETVDSKSGNPPIDVSRQSKDEGIVPRFFINTDKTTRSKVEVPVRPADAGKSEESRRL</sequence>
<feature type="compositionally biased region" description="Polar residues" evidence="1">
    <location>
        <begin position="317"/>
        <end position="330"/>
    </location>
</feature>